<dbReference type="Pfam" id="PF13376">
    <property type="entry name" value="OmdA"/>
    <property type="match status" value="1"/>
</dbReference>
<protein>
    <submittedName>
        <fullName evidence="1">DUF1905 domain-containing protein</fullName>
    </submittedName>
</protein>
<evidence type="ECO:0000313" key="2">
    <source>
        <dbReference type="Proteomes" id="UP000772618"/>
    </source>
</evidence>
<gene>
    <name evidence="1" type="ORF">KK060_03005</name>
</gene>
<organism evidence="1 2">
    <name type="scientific">Chryseosolibacter indicus</name>
    <dbReference type="NCBI Taxonomy" id="2782351"/>
    <lineage>
        <taxon>Bacteria</taxon>
        <taxon>Pseudomonadati</taxon>
        <taxon>Bacteroidota</taxon>
        <taxon>Cytophagia</taxon>
        <taxon>Cytophagales</taxon>
        <taxon>Chryseotaleaceae</taxon>
        <taxon>Chryseosolibacter</taxon>
    </lineage>
</organism>
<dbReference type="Gene3D" id="2.40.30.100">
    <property type="entry name" value="AF2212/PG0164-like"/>
    <property type="match status" value="1"/>
</dbReference>
<dbReference type="SUPFAM" id="SSF141694">
    <property type="entry name" value="AF2212/PG0164-like"/>
    <property type="match status" value="1"/>
</dbReference>
<dbReference type="Pfam" id="PF08922">
    <property type="entry name" value="DUF1905"/>
    <property type="match status" value="1"/>
</dbReference>
<comment type="caution">
    <text evidence="1">The sequence shown here is derived from an EMBL/GenBank/DDBJ whole genome shotgun (WGS) entry which is preliminary data.</text>
</comment>
<name>A0ABS5VN96_9BACT</name>
<dbReference type="Proteomes" id="UP000772618">
    <property type="component" value="Unassembled WGS sequence"/>
</dbReference>
<dbReference type="InterPro" id="IPR037079">
    <property type="entry name" value="AF2212/PG0164-like_sf"/>
</dbReference>
<dbReference type="InterPro" id="IPR015018">
    <property type="entry name" value="DUF1905"/>
</dbReference>
<sequence>MVIFSTKINQFDKQGEKSGWMYIKITKQQAEKLKPGNRIGFRVKGRLDEYPIKQTALLPMGDGSFIIPFNASMRKSTSKKAGDIIKVQIEADERPLKISKDLLDCLKDDPLAAQYFKTLTKSHQQYISKWIESAKTSNTKTKRLTVALMVLSKQQGYTDMMKMNREID</sequence>
<dbReference type="RefSeq" id="WP_254152018.1">
    <property type="nucleotide sequence ID" value="NZ_JAHESD010000004.1"/>
</dbReference>
<keyword evidence="2" id="KW-1185">Reference proteome</keyword>
<evidence type="ECO:0000313" key="1">
    <source>
        <dbReference type="EMBL" id="MBT1702229.1"/>
    </source>
</evidence>
<dbReference type="EMBL" id="JAHESD010000004">
    <property type="protein sequence ID" value="MBT1702229.1"/>
    <property type="molecule type" value="Genomic_DNA"/>
</dbReference>
<accession>A0ABS5VN96</accession>
<reference evidence="1 2" key="1">
    <citation type="submission" date="2021-05" db="EMBL/GenBank/DDBJ databases">
        <title>A Polyphasic approach of four new species of the genus Ohtaekwangia: Ohtaekwangia histidinii sp. nov., Ohtaekwangia cretensis sp. nov., Ohtaekwangia indiensis sp. nov., Ohtaekwangia reichenbachii sp. nov. from diverse environment.</title>
        <authorList>
            <person name="Octaviana S."/>
        </authorList>
    </citation>
    <scope>NUCLEOTIDE SEQUENCE [LARGE SCALE GENOMIC DNA]</scope>
    <source>
        <strain evidence="1 2">PWU20</strain>
    </source>
</reference>
<proteinExistence type="predicted"/>